<name>A0A6C0HW56_9ZZZZ</name>
<evidence type="ECO:0000313" key="1">
    <source>
        <dbReference type="EMBL" id="QHT84961.1"/>
    </source>
</evidence>
<evidence type="ECO:0008006" key="2">
    <source>
        <dbReference type="Google" id="ProtNLM"/>
    </source>
</evidence>
<dbReference type="SUPFAM" id="SSF56112">
    <property type="entry name" value="Protein kinase-like (PK-like)"/>
    <property type="match status" value="1"/>
</dbReference>
<dbReference type="InterPro" id="IPR011009">
    <property type="entry name" value="Kinase-like_dom_sf"/>
</dbReference>
<protein>
    <recommendedName>
        <fullName evidence="2">Protein kinase domain-containing protein</fullName>
    </recommendedName>
</protein>
<accession>A0A6C0HW56</accession>
<dbReference type="AlphaFoldDB" id="A0A6C0HW56"/>
<sequence length="335" mass="39616">MSQRKTKQNKCIFYRFIRPENPTITTKTTKTKTITTIKPYDFFSINEITISQHHIMKIPNYFLYFNPILTYSYAVKTQMDVGYFEPNNDKKKMILMTTNKSTHSTYSTHSSKSTLFNMINNYTYLLNTIQILNNHNLVHLNLIPSNIQLNKNNQPLISNFSHSFHFPSLNEERISNLFFQFIPKPSTNEPIFYNQPLEVYVISYLTNQTTLSLTNIEHIAEDFTTLYPVFILTKIKQTKEQYKEQVILSLRPFINKPKEYIIKELLKKSNTWDNYSLSMIYLLQLQQLEDEEEVPENLKKYITNFSLLLIQNIQIKGEQRNSAGKTLTIMEDFIF</sequence>
<organism evidence="1">
    <name type="scientific">viral metagenome</name>
    <dbReference type="NCBI Taxonomy" id="1070528"/>
    <lineage>
        <taxon>unclassified sequences</taxon>
        <taxon>metagenomes</taxon>
        <taxon>organismal metagenomes</taxon>
    </lineage>
</organism>
<reference evidence="1" key="1">
    <citation type="journal article" date="2020" name="Nature">
        <title>Giant virus diversity and host interactions through global metagenomics.</title>
        <authorList>
            <person name="Schulz F."/>
            <person name="Roux S."/>
            <person name="Paez-Espino D."/>
            <person name="Jungbluth S."/>
            <person name="Walsh D.A."/>
            <person name="Denef V.J."/>
            <person name="McMahon K.D."/>
            <person name="Konstantinidis K.T."/>
            <person name="Eloe-Fadrosh E.A."/>
            <person name="Kyrpides N.C."/>
            <person name="Woyke T."/>
        </authorList>
    </citation>
    <scope>NUCLEOTIDE SEQUENCE</scope>
    <source>
        <strain evidence="1">GVMAG-M-3300023184-178</strain>
    </source>
</reference>
<dbReference type="EMBL" id="MN740029">
    <property type="protein sequence ID" value="QHT84961.1"/>
    <property type="molecule type" value="Genomic_DNA"/>
</dbReference>
<proteinExistence type="predicted"/>